<sequence length="110" mass="12276">MAALILSRFHSFYSGREALGLCCKRACKCPCYKGTGGRMATSLIFPKEHTMASSAKDNEDAERKSGLGRLYVKVSMDGASYKRKVDLKIYCNYMELSLAMEKMFSCFTIG</sequence>
<dbReference type="Gene3D" id="3.10.20.90">
    <property type="entry name" value="Phosphatidylinositol 3-kinase Catalytic Subunit, Chain A, domain 1"/>
    <property type="match status" value="1"/>
</dbReference>
<dbReference type="PROSITE" id="PS51745">
    <property type="entry name" value="PB1"/>
    <property type="match status" value="1"/>
</dbReference>
<evidence type="ECO:0000256" key="8">
    <source>
        <dbReference type="RuleBase" id="RU004549"/>
    </source>
</evidence>
<evidence type="ECO:0000256" key="2">
    <source>
        <dbReference type="ARBA" id="ARBA00006728"/>
    </source>
</evidence>
<keyword evidence="11" id="KW-1185">Reference proteome</keyword>
<dbReference type="PANTHER" id="PTHR31734:SF257">
    <property type="entry name" value="AUXIN-RESPONSIVE PROTEIN"/>
    <property type="match status" value="1"/>
</dbReference>
<evidence type="ECO:0000259" key="9">
    <source>
        <dbReference type="PROSITE" id="PS51745"/>
    </source>
</evidence>
<dbReference type="GO" id="GO:0009734">
    <property type="term" value="P:auxin-activated signaling pathway"/>
    <property type="evidence" value="ECO:0007669"/>
    <property type="project" value="UniProtKB-UniRule"/>
</dbReference>
<evidence type="ECO:0000256" key="6">
    <source>
        <dbReference type="ARBA" id="ARBA00023242"/>
    </source>
</evidence>
<dbReference type="GO" id="GO:0006355">
    <property type="term" value="P:regulation of DNA-templated transcription"/>
    <property type="evidence" value="ECO:0007669"/>
    <property type="project" value="InterPro"/>
</dbReference>
<organism evidence="10 11">
    <name type="scientific">Vitis rotundifolia</name>
    <name type="common">Muscadine grape</name>
    <dbReference type="NCBI Taxonomy" id="103349"/>
    <lineage>
        <taxon>Eukaryota</taxon>
        <taxon>Viridiplantae</taxon>
        <taxon>Streptophyta</taxon>
        <taxon>Embryophyta</taxon>
        <taxon>Tracheophyta</taxon>
        <taxon>Spermatophyta</taxon>
        <taxon>Magnoliopsida</taxon>
        <taxon>eudicotyledons</taxon>
        <taxon>Gunneridae</taxon>
        <taxon>Pentapetalae</taxon>
        <taxon>rosids</taxon>
        <taxon>Vitales</taxon>
        <taxon>Vitaceae</taxon>
        <taxon>Viteae</taxon>
        <taxon>Vitis</taxon>
    </lineage>
</organism>
<dbReference type="InterPro" id="IPR033389">
    <property type="entry name" value="AUX/IAA_dom"/>
</dbReference>
<dbReference type="InterPro" id="IPR003311">
    <property type="entry name" value="AUX_IAA"/>
</dbReference>
<dbReference type="GO" id="GO:0005634">
    <property type="term" value="C:nucleus"/>
    <property type="evidence" value="ECO:0007669"/>
    <property type="project" value="UniProtKB-SubCell"/>
</dbReference>
<dbReference type="Proteomes" id="UP001168098">
    <property type="component" value="Unassembled WGS sequence"/>
</dbReference>
<keyword evidence="4 8" id="KW-0805">Transcription regulation</keyword>
<accession>A0AA38ZZL3</accession>
<evidence type="ECO:0000313" key="11">
    <source>
        <dbReference type="Proteomes" id="UP001168098"/>
    </source>
</evidence>
<dbReference type="PANTHER" id="PTHR31734">
    <property type="entry name" value="AUXIN-RESPONSIVE PROTEIN IAA17"/>
    <property type="match status" value="1"/>
</dbReference>
<dbReference type="AlphaFoldDB" id="A0AA38ZZL3"/>
<reference evidence="10 11" key="1">
    <citation type="journal article" date="2023" name="BMC Biotechnol.">
        <title>Vitis rotundifolia cv Carlos genome sequencing.</title>
        <authorList>
            <person name="Huff M."/>
            <person name="Hulse-Kemp A."/>
            <person name="Scheffler B."/>
            <person name="Youngblood R."/>
            <person name="Simpson S."/>
            <person name="Babiker E."/>
            <person name="Staton M."/>
        </authorList>
    </citation>
    <scope>NUCLEOTIDE SEQUENCE [LARGE SCALE GENOMIC DNA]</scope>
    <source>
        <tissue evidence="10">Leaf</tissue>
    </source>
</reference>
<keyword evidence="3 8" id="KW-0678">Repressor</keyword>
<feature type="domain" description="PB1" evidence="9">
    <location>
        <begin position="69"/>
        <end position="110"/>
    </location>
</feature>
<keyword evidence="7 8" id="KW-0927">Auxin signaling pathway</keyword>
<comment type="similarity">
    <text evidence="2 8">Belongs to the Aux/IAA family.</text>
</comment>
<dbReference type="Pfam" id="PF02309">
    <property type="entry name" value="AUX_IAA"/>
    <property type="match status" value="1"/>
</dbReference>
<dbReference type="EMBL" id="JARBHA010000007">
    <property type="protein sequence ID" value="KAJ9697199.1"/>
    <property type="molecule type" value="Genomic_DNA"/>
</dbReference>
<dbReference type="InterPro" id="IPR053793">
    <property type="entry name" value="PB1-like"/>
</dbReference>
<evidence type="ECO:0000256" key="5">
    <source>
        <dbReference type="ARBA" id="ARBA00023163"/>
    </source>
</evidence>
<comment type="function">
    <text evidence="8">Aux/IAA proteins are short-lived transcriptional factors that function as repressors of early auxin response genes at low auxin concentrations.</text>
</comment>
<evidence type="ECO:0000256" key="3">
    <source>
        <dbReference type="ARBA" id="ARBA00022491"/>
    </source>
</evidence>
<keyword evidence="6 8" id="KW-0539">Nucleus</keyword>
<comment type="subunit">
    <text evidence="8">Homodimers and heterodimers.</text>
</comment>
<gene>
    <name evidence="10" type="ORF">PVL29_009121</name>
</gene>
<proteinExistence type="inferred from homology"/>
<evidence type="ECO:0000256" key="4">
    <source>
        <dbReference type="ARBA" id="ARBA00023015"/>
    </source>
</evidence>
<evidence type="ECO:0000256" key="1">
    <source>
        <dbReference type="ARBA" id="ARBA00004123"/>
    </source>
</evidence>
<protein>
    <recommendedName>
        <fullName evidence="8">Auxin-responsive protein</fullName>
    </recommendedName>
</protein>
<comment type="caution">
    <text evidence="10">The sequence shown here is derived from an EMBL/GenBank/DDBJ whole genome shotgun (WGS) entry which is preliminary data.</text>
</comment>
<evidence type="ECO:0000313" key="10">
    <source>
        <dbReference type="EMBL" id="KAJ9697199.1"/>
    </source>
</evidence>
<keyword evidence="5 8" id="KW-0804">Transcription</keyword>
<evidence type="ECO:0000256" key="7">
    <source>
        <dbReference type="ARBA" id="ARBA00023294"/>
    </source>
</evidence>
<comment type="subcellular location">
    <subcellularLocation>
        <location evidence="1 8">Nucleus</location>
    </subcellularLocation>
</comment>
<name>A0AA38ZZL3_VITRO</name>